<dbReference type="AlphaFoldDB" id="I3S6L6"/>
<reference evidence="1" key="1">
    <citation type="submission" date="2012-05" db="EMBL/GenBank/DDBJ databases">
        <authorList>
            <person name="Krishnakumar V."/>
            <person name="Cheung F."/>
            <person name="Xiao Y."/>
            <person name="Chan A."/>
            <person name="Moskal W.A."/>
            <person name="Town C.D."/>
        </authorList>
    </citation>
    <scope>NUCLEOTIDE SEQUENCE</scope>
</reference>
<sequence>MIQSQIHLNVCKAYVMAQWNQVTSLLCCHYASNFRHRKYVSLFHLIG</sequence>
<accession>I3S6L6</accession>
<dbReference type="EMBL" id="BT136113">
    <property type="protein sequence ID" value="AFK35908.1"/>
    <property type="molecule type" value="mRNA"/>
</dbReference>
<organism evidence="1">
    <name type="scientific">Medicago truncatula</name>
    <name type="common">Barrel medic</name>
    <name type="synonym">Medicago tribuloides</name>
    <dbReference type="NCBI Taxonomy" id="3880"/>
    <lineage>
        <taxon>Eukaryota</taxon>
        <taxon>Viridiplantae</taxon>
        <taxon>Streptophyta</taxon>
        <taxon>Embryophyta</taxon>
        <taxon>Tracheophyta</taxon>
        <taxon>Spermatophyta</taxon>
        <taxon>Magnoliopsida</taxon>
        <taxon>eudicotyledons</taxon>
        <taxon>Gunneridae</taxon>
        <taxon>Pentapetalae</taxon>
        <taxon>rosids</taxon>
        <taxon>fabids</taxon>
        <taxon>Fabales</taxon>
        <taxon>Fabaceae</taxon>
        <taxon>Papilionoideae</taxon>
        <taxon>50 kb inversion clade</taxon>
        <taxon>NPAAA clade</taxon>
        <taxon>Hologalegina</taxon>
        <taxon>IRL clade</taxon>
        <taxon>Trifolieae</taxon>
        <taxon>Medicago</taxon>
    </lineage>
</organism>
<evidence type="ECO:0000313" key="1">
    <source>
        <dbReference type="EMBL" id="AFK35908.1"/>
    </source>
</evidence>
<proteinExistence type="evidence at transcript level"/>
<name>I3S6L6_MEDTR</name>
<protein>
    <submittedName>
        <fullName evidence="1">Uncharacterized protein</fullName>
    </submittedName>
</protein>